<evidence type="ECO:0000256" key="6">
    <source>
        <dbReference type="ARBA" id="ARBA00022741"/>
    </source>
</evidence>
<dbReference type="Pfam" id="PF03853">
    <property type="entry name" value="YjeF_N"/>
    <property type="match status" value="1"/>
</dbReference>
<feature type="binding site" evidence="18">
    <location>
        <position position="158"/>
    </location>
    <ligand>
        <name>K(+)</name>
        <dbReference type="ChEBI" id="CHEBI:29103"/>
    </ligand>
</feature>
<comment type="cofactor">
    <cofactor evidence="18 19">
        <name>K(+)</name>
        <dbReference type="ChEBI" id="CHEBI:29103"/>
    </cofactor>
    <text evidence="18 19">Binds 1 potassium ion per subunit.</text>
</comment>
<evidence type="ECO:0000256" key="12">
    <source>
        <dbReference type="ARBA" id="ARBA00023239"/>
    </source>
</evidence>
<evidence type="ECO:0000256" key="3">
    <source>
        <dbReference type="ARBA" id="ARBA00006001"/>
    </source>
</evidence>
<dbReference type="PANTHER" id="PTHR12592:SF0">
    <property type="entry name" value="ATP-DEPENDENT (S)-NAD(P)H-HYDRATE DEHYDRATASE"/>
    <property type="match status" value="1"/>
</dbReference>
<keyword evidence="23" id="KW-1185">Reference proteome</keyword>
<feature type="binding site" evidence="17">
    <location>
        <position position="369"/>
    </location>
    <ligand>
        <name>(6S)-NADPHX</name>
        <dbReference type="ChEBI" id="CHEBI:64076"/>
    </ligand>
</feature>
<dbReference type="AlphaFoldDB" id="A0A1M7F5B3"/>
<gene>
    <name evidence="17" type="primary">nnrD</name>
    <name evidence="18" type="synonym">nnrE</name>
    <name evidence="22" type="ORF">SAMN05444272_1492</name>
</gene>
<comment type="similarity">
    <text evidence="18">Belongs to the NnrE/AIBP family.</text>
</comment>
<comment type="similarity">
    <text evidence="17">Belongs to the NnrD/CARKD family.</text>
</comment>
<keyword evidence="13" id="KW-0511">Multifunctional enzyme</keyword>
<comment type="catalytic activity">
    <reaction evidence="16 17 19">
        <text>(6S)-NADPHX + ADP = AMP + phosphate + NADPH + H(+)</text>
        <dbReference type="Rhea" id="RHEA:32235"/>
        <dbReference type="ChEBI" id="CHEBI:15378"/>
        <dbReference type="ChEBI" id="CHEBI:43474"/>
        <dbReference type="ChEBI" id="CHEBI:57783"/>
        <dbReference type="ChEBI" id="CHEBI:64076"/>
        <dbReference type="ChEBI" id="CHEBI:456215"/>
        <dbReference type="ChEBI" id="CHEBI:456216"/>
        <dbReference type="EC" id="4.2.1.136"/>
    </reaction>
</comment>
<comment type="catalytic activity">
    <reaction evidence="2 18 19">
        <text>(6R)-NADPHX = (6S)-NADPHX</text>
        <dbReference type="Rhea" id="RHEA:32227"/>
        <dbReference type="ChEBI" id="CHEBI:64076"/>
        <dbReference type="ChEBI" id="CHEBI:64077"/>
        <dbReference type="EC" id="5.1.99.6"/>
    </reaction>
</comment>
<comment type="function">
    <text evidence="14 19">Bifunctional enzyme that catalyzes the epimerization of the S- and R-forms of NAD(P)HX and the dehydration of the S-form of NAD(P)HX at the expense of ADP, which is converted to AMP. This allows the repair of both epimers of NAD(P)HX, a damaged form of NAD(P)H that is a result of enzymatic or heat-dependent hydration.</text>
</comment>
<comment type="cofactor">
    <cofactor evidence="17">
        <name>Mg(2+)</name>
        <dbReference type="ChEBI" id="CHEBI:18420"/>
    </cofactor>
</comment>
<feature type="binding site" evidence="18">
    <location>
        <position position="90"/>
    </location>
    <ligand>
        <name>K(+)</name>
        <dbReference type="ChEBI" id="CHEBI:29103"/>
    </ligand>
</feature>
<keyword evidence="10 17" id="KW-0520">NAD</keyword>
<evidence type="ECO:0000256" key="1">
    <source>
        <dbReference type="ARBA" id="ARBA00000013"/>
    </source>
</evidence>
<evidence type="ECO:0000256" key="7">
    <source>
        <dbReference type="ARBA" id="ARBA00022840"/>
    </source>
</evidence>
<keyword evidence="22" id="KW-0418">Kinase</keyword>
<comment type="catalytic activity">
    <reaction evidence="1 18 19">
        <text>(6R)-NADHX = (6S)-NADHX</text>
        <dbReference type="Rhea" id="RHEA:32215"/>
        <dbReference type="ChEBI" id="CHEBI:64074"/>
        <dbReference type="ChEBI" id="CHEBI:64075"/>
        <dbReference type="EC" id="5.1.99.6"/>
    </reaction>
</comment>
<protein>
    <recommendedName>
        <fullName evidence="19">Bifunctional NAD(P)H-hydrate repair enzyme</fullName>
    </recommendedName>
    <alternativeName>
        <fullName evidence="19">Nicotinamide nucleotide repair protein</fullName>
    </alternativeName>
    <domain>
        <recommendedName>
            <fullName evidence="19">ADP-dependent (S)-NAD(P)H-hydrate dehydratase</fullName>
            <ecNumber evidence="19">4.2.1.136</ecNumber>
        </recommendedName>
        <alternativeName>
            <fullName evidence="19">ADP-dependent NAD(P)HX dehydratase</fullName>
        </alternativeName>
    </domain>
    <domain>
        <recommendedName>
            <fullName evidence="19">NAD(P)H-hydrate epimerase</fullName>
            <ecNumber evidence="19">5.1.99.6</ecNumber>
        </recommendedName>
    </domain>
</protein>
<dbReference type="Gene3D" id="3.40.1190.20">
    <property type="match status" value="1"/>
</dbReference>
<evidence type="ECO:0000313" key="22">
    <source>
        <dbReference type="EMBL" id="SHL98948.1"/>
    </source>
</evidence>
<comment type="caution">
    <text evidence="18">Lacks conserved residue(s) required for the propagation of feature annotation.</text>
</comment>
<evidence type="ECO:0000256" key="15">
    <source>
        <dbReference type="ARBA" id="ARBA00048238"/>
    </source>
</evidence>
<feature type="binding site" evidence="18">
    <location>
        <begin position="89"/>
        <end position="93"/>
    </location>
    <ligand>
        <name>(6S)-NADPHX</name>
        <dbReference type="ChEBI" id="CHEBI:64076"/>
    </ligand>
</feature>
<evidence type="ECO:0000256" key="16">
    <source>
        <dbReference type="ARBA" id="ARBA00049209"/>
    </source>
</evidence>
<evidence type="ECO:0000256" key="11">
    <source>
        <dbReference type="ARBA" id="ARBA00023235"/>
    </source>
</evidence>
<dbReference type="STRING" id="735517.SAMN05444272_1492"/>
<dbReference type="NCBIfam" id="TIGR00196">
    <property type="entry name" value="yjeF_cterm"/>
    <property type="match status" value="1"/>
</dbReference>
<comment type="subunit">
    <text evidence="17">Homotetramer.</text>
</comment>
<reference evidence="22 23" key="1">
    <citation type="submission" date="2016-11" db="EMBL/GenBank/DDBJ databases">
        <authorList>
            <person name="Jaros S."/>
            <person name="Januszkiewicz K."/>
            <person name="Wedrychowicz H."/>
        </authorList>
    </citation>
    <scope>NUCLEOTIDE SEQUENCE [LARGE SCALE GENOMIC DNA]</scope>
    <source>
        <strain evidence="22 23">DSM 22153</strain>
    </source>
</reference>
<feature type="binding site" evidence="17">
    <location>
        <position position="486"/>
    </location>
    <ligand>
        <name>AMP</name>
        <dbReference type="ChEBI" id="CHEBI:456215"/>
    </ligand>
</feature>
<dbReference type="Proteomes" id="UP000186002">
    <property type="component" value="Unassembled WGS sequence"/>
</dbReference>
<feature type="binding site" evidence="17">
    <location>
        <position position="487"/>
    </location>
    <ligand>
        <name>(6S)-NADPHX</name>
        <dbReference type="ChEBI" id="CHEBI:64076"/>
    </ligand>
</feature>
<evidence type="ECO:0000256" key="18">
    <source>
        <dbReference type="HAMAP-Rule" id="MF_01966"/>
    </source>
</evidence>
<comment type="function">
    <text evidence="17">Catalyzes the dehydration of the S-form of NAD(P)HX at the expense of ADP, which is converted to AMP. Together with NAD(P)HX epimerase, which catalyzes the epimerization of the S- and R-forms, the enzyme allows the repair of both epimers of NAD(P)HX, a damaged form of NAD(P)H that is a result of enzymatic or heat-dependent hydration.</text>
</comment>
<accession>A0A1M7F5B3</accession>
<dbReference type="SUPFAM" id="SSF64153">
    <property type="entry name" value="YjeF N-terminal domain-like"/>
    <property type="match status" value="1"/>
</dbReference>
<dbReference type="GO" id="GO:0052855">
    <property type="term" value="F:ADP-dependent NAD(P)H-hydrate dehydratase activity"/>
    <property type="evidence" value="ECO:0007669"/>
    <property type="project" value="UniProtKB-UniRule"/>
</dbReference>
<dbReference type="InterPro" id="IPR036652">
    <property type="entry name" value="YjeF_N_dom_sf"/>
</dbReference>
<dbReference type="HAMAP" id="MF_01966">
    <property type="entry name" value="NADHX_epimerase"/>
    <property type="match status" value="1"/>
</dbReference>
<evidence type="ECO:0000259" key="20">
    <source>
        <dbReference type="PROSITE" id="PS51383"/>
    </source>
</evidence>
<dbReference type="GO" id="GO:0110051">
    <property type="term" value="P:metabolite repair"/>
    <property type="evidence" value="ECO:0007669"/>
    <property type="project" value="TreeGrafter"/>
</dbReference>
<dbReference type="PROSITE" id="PS51385">
    <property type="entry name" value="YJEF_N"/>
    <property type="match status" value="1"/>
</dbReference>
<feature type="binding site" evidence="18">
    <location>
        <position position="194"/>
    </location>
    <ligand>
        <name>K(+)</name>
        <dbReference type="ChEBI" id="CHEBI:29103"/>
    </ligand>
</feature>
<dbReference type="PANTHER" id="PTHR12592">
    <property type="entry name" value="ATP-DEPENDENT (S)-NAD(P)H-HYDRATE DEHYDRATASE FAMILY MEMBER"/>
    <property type="match status" value="1"/>
</dbReference>
<comment type="similarity">
    <text evidence="3 19">In the N-terminal section; belongs to the NnrE/AIBP family.</text>
</comment>
<evidence type="ECO:0000256" key="5">
    <source>
        <dbReference type="ARBA" id="ARBA00022723"/>
    </source>
</evidence>
<evidence type="ECO:0000256" key="10">
    <source>
        <dbReference type="ARBA" id="ARBA00023027"/>
    </source>
</evidence>
<evidence type="ECO:0000256" key="13">
    <source>
        <dbReference type="ARBA" id="ARBA00023268"/>
    </source>
</evidence>
<dbReference type="GO" id="GO:0016301">
    <property type="term" value="F:kinase activity"/>
    <property type="evidence" value="ECO:0007669"/>
    <property type="project" value="UniProtKB-KW"/>
</dbReference>
<dbReference type="GO" id="GO:0046872">
    <property type="term" value="F:metal ion binding"/>
    <property type="evidence" value="ECO:0007669"/>
    <property type="project" value="UniProtKB-UniRule"/>
</dbReference>
<feature type="binding site" evidence="18">
    <location>
        <begin position="162"/>
        <end position="168"/>
    </location>
    <ligand>
        <name>(6S)-NADPHX</name>
        <dbReference type="ChEBI" id="CHEBI:64076"/>
    </ligand>
</feature>
<comment type="function">
    <text evidence="18">Catalyzes the epimerization of the S- and R-forms of NAD(P)HX, a damaged form of NAD(P)H that is a result of enzymatic or heat-dependent hydration. This is a prerequisite for the S-specific NAD(P)H-hydrate dehydratase to allow the repair of both epimers of NAD(P)HX.</text>
</comment>
<dbReference type="GO" id="GO:0052856">
    <property type="term" value="F:NAD(P)HX epimerase activity"/>
    <property type="evidence" value="ECO:0007669"/>
    <property type="project" value="UniProtKB-UniRule"/>
</dbReference>
<keyword evidence="12 17" id="KW-0456">Lyase</keyword>
<dbReference type="CDD" id="cd01171">
    <property type="entry name" value="YXKO-related"/>
    <property type="match status" value="1"/>
</dbReference>
<organism evidence="22 23">
    <name type="scientific">Roseibium suaedae</name>
    <dbReference type="NCBI Taxonomy" id="735517"/>
    <lineage>
        <taxon>Bacteria</taxon>
        <taxon>Pseudomonadati</taxon>
        <taxon>Pseudomonadota</taxon>
        <taxon>Alphaproteobacteria</taxon>
        <taxon>Hyphomicrobiales</taxon>
        <taxon>Stappiaceae</taxon>
        <taxon>Roseibium</taxon>
    </lineage>
</organism>
<feature type="domain" description="YjeF N-terminal" evidence="21">
    <location>
        <begin position="40"/>
        <end position="248"/>
    </location>
</feature>
<dbReference type="Gene3D" id="3.40.50.10260">
    <property type="entry name" value="YjeF N-terminal domain"/>
    <property type="match status" value="1"/>
</dbReference>
<dbReference type="InterPro" id="IPR030677">
    <property type="entry name" value="Nnr"/>
</dbReference>
<comment type="catalytic activity">
    <reaction evidence="15 17 19">
        <text>(6S)-NADHX + ADP = AMP + phosphate + NADH + H(+)</text>
        <dbReference type="Rhea" id="RHEA:32223"/>
        <dbReference type="ChEBI" id="CHEBI:15378"/>
        <dbReference type="ChEBI" id="CHEBI:43474"/>
        <dbReference type="ChEBI" id="CHEBI:57945"/>
        <dbReference type="ChEBI" id="CHEBI:64074"/>
        <dbReference type="ChEBI" id="CHEBI:456215"/>
        <dbReference type="ChEBI" id="CHEBI:456216"/>
        <dbReference type="EC" id="4.2.1.136"/>
    </reaction>
</comment>
<dbReference type="Pfam" id="PF01256">
    <property type="entry name" value="Carb_kinase"/>
    <property type="match status" value="1"/>
</dbReference>
<dbReference type="InterPro" id="IPR000631">
    <property type="entry name" value="CARKD"/>
</dbReference>
<dbReference type="EMBL" id="FRBW01000002">
    <property type="protein sequence ID" value="SHL98948.1"/>
    <property type="molecule type" value="Genomic_DNA"/>
</dbReference>
<name>A0A1M7F5B3_9HYPH</name>
<feature type="binding site" evidence="17">
    <location>
        <position position="293"/>
    </location>
    <ligand>
        <name>(6S)-NADPHX</name>
        <dbReference type="ChEBI" id="CHEBI:64076"/>
    </ligand>
</feature>
<keyword evidence="9 18" id="KW-0630">Potassium</keyword>
<evidence type="ECO:0000256" key="8">
    <source>
        <dbReference type="ARBA" id="ARBA00022857"/>
    </source>
</evidence>
<dbReference type="EC" id="4.2.1.136" evidence="19"/>
<evidence type="ECO:0000259" key="21">
    <source>
        <dbReference type="PROSITE" id="PS51385"/>
    </source>
</evidence>
<dbReference type="InterPro" id="IPR004443">
    <property type="entry name" value="YjeF_N_dom"/>
</dbReference>
<sequence>MNKAEAMADLWTDGASGGGASPAAKLGANGGNELLTPAQMAEADRLTIASGISGITLMNAAGEAVANAAQSMLTATDLPNVLILCGPGYNGGDGFVAARLLHQRGLEVKTLLLKKPGSLKGDAALAFEEMREAGAPTWQALTPASLKKGLSEADLVIDALFGAGLDRPLEGGMAKLAEMVNAGGVPVLAVDLPSGVNGADGSAGGGAIQAARSVTFFRLKPGHLLFPGRSYCGEVDCAQIGIRPAVLEEIVPELTLNDDRLWCSHWQEPVVSGHKYDRGHAVVFGGPMHSTGAARLAAEAALRAGAGLVTLACPPSALMVNACHLTAIMVHPLRKGEAGEAEGEEAGSAGPIRDLLSDKRLNAALIGPGFGVGPQTRECVMAVLGSVETAVLDADALTSYSSSPEALFFAIAGCRGSVVMTPHAGEFRRLFPDLFSLDKLSAARQAAQRSGAVVVLKGADTVIAAPDGRAAINSNAPAWLATAGSGDVLGGIVLGLLAQGMPGYEAAAMAVWMHGEAGSEAGPGLTAEDLPASLRPVIRRLVEKAGQGRKEIR</sequence>
<dbReference type="InterPro" id="IPR029056">
    <property type="entry name" value="Ribokinase-like"/>
</dbReference>
<feature type="domain" description="YjeF C-terminal" evidence="20">
    <location>
        <begin position="258"/>
        <end position="541"/>
    </location>
</feature>
<keyword evidence="11 18" id="KW-0413">Isomerase</keyword>
<dbReference type="EC" id="5.1.99.6" evidence="19"/>
<proteinExistence type="inferred from homology"/>
<keyword evidence="7 17" id="KW-0067">ATP-binding</keyword>
<keyword evidence="5 18" id="KW-0479">Metal-binding</keyword>
<keyword evidence="8 17" id="KW-0521">NADP</keyword>
<evidence type="ECO:0000256" key="19">
    <source>
        <dbReference type="PIRNR" id="PIRNR017184"/>
    </source>
</evidence>
<dbReference type="SUPFAM" id="SSF53613">
    <property type="entry name" value="Ribokinase-like"/>
    <property type="match status" value="1"/>
</dbReference>
<evidence type="ECO:0000256" key="14">
    <source>
        <dbReference type="ARBA" id="ARBA00025153"/>
    </source>
</evidence>
<comment type="similarity">
    <text evidence="4 19">In the C-terminal section; belongs to the NnrD/CARKD family.</text>
</comment>
<keyword evidence="22" id="KW-0808">Transferase</keyword>
<dbReference type="HAMAP" id="MF_01965">
    <property type="entry name" value="NADHX_dehydratase"/>
    <property type="match status" value="1"/>
</dbReference>
<feature type="binding site" evidence="17">
    <location>
        <begin position="457"/>
        <end position="461"/>
    </location>
    <ligand>
        <name>AMP</name>
        <dbReference type="ChEBI" id="CHEBI:456215"/>
    </ligand>
</feature>
<keyword evidence="6 17" id="KW-0547">Nucleotide-binding</keyword>
<evidence type="ECO:0000256" key="17">
    <source>
        <dbReference type="HAMAP-Rule" id="MF_01965"/>
    </source>
</evidence>
<dbReference type="RefSeq" id="WP_268877514.1">
    <property type="nucleotide sequence ID" value="NZ_FRBW01000002.1"/>
</dbReference>
<feature type="binding site" evidence="18">
    <location>
        <position position="191"/>
    </location>
    <ligand>
        <name>(6S)-NADPHX</name>
        <dbReference type="ChEBI" id="CHEBI:64076"/>
    </ligand>
</feature>
<dbReference type="GO" id="GO:0005524">
    <property type="term" value="F:ATP binding"/>
    <property type="evidence" value="ECO:0007669"/>
    <property type="project" value="UniProtKB-UniRule"/>
</dbReference>
<evidence type="ECO:0000256" key="4">
    <source>
        <dbReference type="ARBA" id="ARBA00009524"/>
    </source>
</evidence>
<evidence type="ECO:0000256" key="2">
    <source>
        <dbReference type="ARBA" id="ARBA00000909"/>
    </source>
</evidence>
<dbReference type="PIRSF" id="PIRSF017184">
    <property type="entry name" value="Nnr"/>
    <property type="match status" value="1"/>
</dbReference>
<dbReference type="GO" id="GO:0046496">
    <property type="term" value="P:nicotinamide nucleotide metabolic process"/>
    <property type="evidence" value="ECO:0007669"/>
    <property type="project" value="UniProtKB-UniRule"/>
</dbReference>
<feature type="binding site" evidence="17">
    <location>
        <position position="423"/>
    </location>
    <ligand>
        <name>(6S)-NADPHX</name>
        <dbReference type="ChEBI" id="CHEBI:64076"/>
    </ligand>
</feature>
<dbReference type="NCBIfam" id="TIGR00197">
    <property type="entry name" value="yjeF_nterm"/>
    <property type="match status" value="1"/>
</dbReference>
<evidence type="ECO:0000256" key="9">
    <source>
        <dbReference type="ARBA" id="ARBA00022958"/>
    </source>
</evidence>
<evidence type="ECO:0000313" key="23">
    <source>
        <dbReference type="Proteomes" id="UP000186002"/>
    </source>
</evidence>
<dbReference type="PROSITE" id="PS51383">
    <property type="entry name" value="YJEF_C_3"/>
    <property type="match status" value="1"/>
</dbReference>